<feature type="region of interest" description="Disordered" evidence="1">
    <location>
        <begin position="1"/>
        <end position="29"/>
    </location>
</feature>
<organism evidence="3 4">
    <name type="scientific">Isoptericola halotolerans</name>
    <dbReference type="NCBI Taxonomy" id="300560"/>
    <lineage>
        <taxon>Bacteria</taxon>
        <taxon>Bacillati</taxon>
        <taxon>Actinomycetota</taxon>
        <taxon>Actinomycetes</taxon>
        <taxon>Micrococcales</taxon>
        <taxon>Promicromonosporaceae</taxon>
        <taxon>Isoptericola</taxon>
    </lineage>
</organism>
<keyword evidence="4" id="KW-1185">Reference proteome</keyword>
<feature type="transmembrane region" description="Helical" evidence="2">
    <location>
        <begin position="143"/>
        <end position="174"/>
    </location>
</feature>
<feature type="transmembrane region" description="Helical" evidence="2">
    <location>
        <begin position="216"/>
        <end position="236"/>
    </location>
</feature>
<feature type="transmembrane region" description="Helical" evidence="2">
    <location>
        <begin position="377"/>
        <end position="398"/>
    </location>
</feature>
<reference evidence="3 4" key="1">
    <citation type="submission" date="2020-05" db="EMBL/GenBank/DDBJ databases">
        <title>Genomic Encyclopedia of Type Strains, Phase III (KMG-III): the genomes of soil and plant-associated and newly described type strains.</title>
        <authorList>
            <person name="Whitman W."/>
        </authorList>
    </citation>
    <scope>NUCLEOTIDE SEQUENCE [LARGE SCALE GENOMIC DNA]</scope>
    <source>
        <strain evidence="3 4">KCTC 19046</strain>
    </source>
</reference>
<proteinExistence type="predicted"/>
<name>A0ABX2A2P4_9MICO</name>
<dbReference type="Proteomes" id="UP000757540">
    <property type="component" value="Unassembled WGS sequence"/>
</dbReference>
<dbReference type="EMBL" id="JABEZU010000002">
    <property type="protein sequence ID" value="NOV97069.1"/>
    <property type="molecule type" value="Genomic_DNA"/>
</dbReference>
<gene>
    <name evidence="3" type="ORF">HDG69_001644</name>
</gene>
<evidence type="ECO:0000313" key="3">
    <source>
        <dbReference type="EMBL" id="NOV97069.1"/>
    </source>
</evidence>
<sequence>MPADPPADERDAASSSSPSSPETRDRDRGGSLLQSPWLLALAFVVVHARLVHEAISWQNMIYGDVTLYEWWARHGLDNGQWPVLDYDWVYPAGALAPVVAPALVTDDLLGYEILWTAMIVALNAVATVVLVRATPRGALGAWWWLLFLLALGPIFLGRLDGVVAPLILVALVLARRHPCLAVAVATVGAWVKIAPGAVVVAIAATRRDLHDLLRAVVAPGAIVSAVVVGLALVGGAGTRALSVFGEQGSRTLQAESVAGTWFSVARLWDPGVAIEYNDVIFTYEFQGAAANAVADALDWLLPLAVVALAVLTLWAARRRPERAYEILLLSAAVQLVALIVFNKVGSPQFVAWIGPPVAVALATLPAGRALRAWWPPALGMVLVAYATYLVYPVAYGPFLDGAGWMITVEALRNLALVVLMAGGLWRIVRLARSA</sequence>
<feature type="transmembrane region" description="Helical" evidence="2">
    <location>
        <begin position="323"/>
        <end position="343"/>
    </location>
</feature>
<comment type="caution">
    <text evidence="3">The sequence shown here is derived from an EMBL/GenBank/DDBJ whole genome shotgun (WGS) entry which is preliminary data.</text>
</comment>
<evidence type="ECO:0000313" key="4">
    <source>
        <dbReference type="Proteomes" id="UP000757540"/>
    </source>
</evidence>
<keyword evidence="2" id="KW-0812">Transmembrane</keyword>
<feature type="transmembrane region" description="Helical" evidence="2">
    <location>
        <begin position="113"/>
        <end position="131"/>
    </location>
</feature>
<keyword evidence="2" id="KW-1133">Transmembrane helix</keyword>
<feature type="transmembrane region" description="Helical" evidence="2">
    <location>
        <begin position="410"/>
        <end position="428"/>
    </location>
</feature>
<protein>
    <recommendedName>
        <fullName evidence="5">DUF2029 domain-containing protein</fullName>
    </recommendedName>
</protein>
<feature type="transmembrane region" description="Helical" evidence="2">
    <location>
        <begin position="180"/>
        <end position="204"/>
    </location>
</feature>
<evidence type="ECO:0000256" key="2">
    <source>
        <dbReference type="SAM" id="Phobius"/>
    </source>
</evidence>
<accession>A0ABX2A2P4</accession>
<evidence type="ECO:0000256" key="1">
    <source>
        <dbReference type="SAM" id="MobiDB-lite"/>
    </source>
</evidence>
<feature type="transmembrane region" description="Helical" evidence="2">
    <location>
        <begin position="349"/>
        <end position="370"/>
    </location>
</feature>
<feature type="transmembrane region" description="Helical" evidence="2">
    <location>
        <begin position="299"/>
        <end position="316"/>
    </location>
</feature>
<keyword evidence="2" id="KW-0472">Membrane</keyword>
<evidence type="ECO:0008006" key="5">
    <source>
        <dbReference type="Google" id="ProtNLM"/>
    </source>
</evidence>